<dbReference type="EMBL" id="ASSO01000004">
    <property type="protein sequence ID" value="EOS10627.1"/>
    <property type="molecule type" value="Genomic_DNA"/>
</dbReference>
<reference evidence="2 3" key="1">
    <citation type="submission" date="2013-04" db="EMBL/GenBank/DDBJ databases">
        <title>The Genome Sequence of Bacteroides uniformis dnLKV2.</title>
        <authorList>
            <consortium name="The Broad Institute Genomics Platform"/>
            <consortium name="The Broad Institute Genome Sequencing Center for Infectious Disease"/>
            <person name="Earl A."/>
            <person name="Xavier R."/>
            <person name="Kuhn K."/>
            <person name="Stappenbeck T."/>
            <person name="Walker B."/>
            <person name="Young S."/>
            <person name="Zeng Q."/>
            <person name="Gargeya S."/>
            <person name="Fitzgerald M."/>
            <person name="Haas B."/>
            <person name="Abouelleil A."/>
            <person name="Allen A.W."/>
            <person name="Alvarado L."/>
            <person name="Arachchi H.M."/>
            <person name="Berlin A.M."/>
            <person name="Chapman S.B."/>
            <person name="Gainer-Dewar J."/>
            <person name="Goldberg J."/>
            <person name="Griggs A."/>
            <person name="Gujja S."/>
            <person name="Hansen M."/>
            <person name="Howarth C."/>
            <person name="Imamovic A."/>
            <person name="Ireland A."/>
            <person name="Larimer J."/>
            <person name="McCowan C."/>
            <person name="Murphy C."/>
            <person name="Pearson M."/>
            <person name="Poon T.W."/>
            <person name="Priest M."/>
            <person name="Roberts A."/>
            <person name="Saif S."/>
            <person name="Shea T."/>
            <person name="Sisk P."/>
            <person name="Sykes S."/>
            <person name="Wortman J."/>
            <person name="Nusbaum C."/>
            <person name="Birren B."/>
        </authorList>
    </citation>
    <scope>NUCLEOTIDE SEQUENCE [LARGE SCALE GENOMIC DNA]</scope>
    <source>
        <strain evidence="3">dnLKV2</strain>
    </source>
</reference>
<dbReference type="HOGENOM" id="CLU_1302894_0_0_10"/>
<evidence type="ECO:0000256" key="1">
    <source>
        <dbReference type="SAM" id="Phobius"/>
    </source>
</evidence>
<evidence type="ECO:0000313" key="3">
    <source>
        <dbReference type="Proteomes" id="UP000014212"/>
    </source>
</evidence>
<protein>
    <submittedName>
        <fullName evidence="2">Uncharacterized protein</fullName>
    </submittedName>
</protein>
<accession>R9I309</accession>
<dbReference type="AlphaFoldDB" id="R9I309"/>
<name>R9I309_BACUN</name>
<proteinExistence type="predicted"/>
<keyword evidence="1" id="KW-0812">Transmembrane</keyword>
<sequence>MPLHLQLLFSTRIITSYSLYFSCIPNNTSTSIIRRTISITIRRSTLTTRQRFHISQHQIRHCINFLIRINTISCNRSKCSNKSYSHYFFHNSYFLVLSIVILICFRIYPFNGKANMLLVQFKSLSLPKPPFQGGLRNGRYAMDQQNVSRPLLFIPFYIFFYSLHLIFYKRLILRIFSTESISSDALPCKSSTTALSSLHPDVERMSHSQRY</sequence>
<dbReference type="Proteomes" id="UP000014212">
    <property type="component" value="Unassembled WGS sequence"/>
</dbReference>
<feature type="transmembrane region" description="Helical" evidence="1">
    <location>
        <begin position="150"/>
        <end position="168"/>
    </location>
</feature>
<gene>
    <name evidence="2" type="ORF">C801_00568</name>
</gene>
<keyword evidence="1" id="KW-1133">Transmembrane helix</keyword>
<comment type="caution">
    <text evidence="2">The sequence shown here is derived from an EMBL/GenBank/DDBJ whole genome shotgun (WGS) entry which is preliminary data.</text>
</comment>
<organism evidence="2 3">
    <name type="scientific">Bacteroides uniformis dnLKV2</name>
    <dbReference type="NCBI Taxonomy" id="1235787"/>
    <lineage>
        <taxon>Bacteria</taxon>
        <taxon>Pseudomonadati</taxon>
        <taxon>Bacteroidota</taxon>
        <taxon>Bacteroidia</taxon>
        <taxon>Bacteroidales</taxon>
        <taxon>Bacteroidaceae</taxon>
        <taxon>Bacteroides</taxon>
    </lineage>
</organism>
<evidence type="ECO:0000313" key="2">
    <source>
        <dbReference type="EMBL" id="EOS10627.1"/>
    </source>
</evidence>
<feature type="transmembrane region" description="Helical" evidence="1">
    <location>
        <begin position="87"/>
        <end position="108"/>
    </location>
</feature>
<keyword evidence="1" id="KW-0472">Membrane</keyword>